<dbReference type="PANTHER" id="PTHR30408">
    <property type="entry name" value="TYPE-1 RESTRICTION ENZYME ECOKI SPECIFICITY PROTEIN"/>
    <property type="match status" value="1"/>
</dbReference>
<feature type="domain" description="Type I restriction modification DNA specificity" evidence="4">
    <location>
        <begin position="15"/>
        <end position="194"/>
    </location>
</feature>
<comment type="similarity">
    <text evidence="1">Belongs to the type-I restriction system S methylase family.</text>
</comment>
<protein>
    <submittedName>
        <fullName evidence="5">Restriction endonuclease subunit S</fullName>
    </submittedName>
</protein>
<comment type="caution">
    <text evidence="5">The sequence shown here is derived from an EMBL/GenBank/DDBJ whole genome shotgun (WGS) entry which is preliminary data.</text>
</comment>
<evidence type="ECO:0000256" key="3">
    <source>
        <dbReference type="ARBA" id="ARBA00023125"/>
    </source>
</evidence>
<keyword evidence="5" id="KW-0540">Nuclease</keyword>
<dbReference type="GO" id="GO:0003677">
    <property type="term" value="F:DNA binding"/>
    <property type="evidence" value="ECO:0007669"/>
    <property type="project" value="UniProtKB-KW"/>
</dbReference>
<dbReference type="PANTHER" id="PTHR30408:SF13">
    <property type="entry name" value="TYPE I RESTRICTION ENZYME HINDI SPECIFICITY SUBUNIT"/>
    <property type="match status" value="1"/>
</dbReference>
<dbReference type="AlphaFoldDB" id="A0A838X6A4"/>
<dbReference type="EMBL" id="JACEOR010000653">
    <property type="protein sequence ID" value="MBA4506337.1"/>
    <property type="molecule type" value="Genomic_DNA"/>
</dbReference>
<dbReference type="Proteomes" id="UP000580709">
    <property type="component" value="Unassembled WGS sequence"/>
</dbReference>
<keyword evidence="6" id="KW-1185">Reference proteome</keyword>
<evidence type="ECO:0000256" key="2">
    <source>
        <dbReference type="ARBA" id="ARBA00022747"/>
    </source>
</evidence>
<evidence type="ECO:0000259" key="4">
    <source>
        <dbReference type="Pfam" id="PF01420"/>
    </source>
</evidence>
<sequence>MSRSVQTPSKAFAFPNEWQPVRLGSIGKTYGGLTGKSGEDFNTGSASYVTFMQVMGNSRLREPAKGTVNINPGERQNHVQKDDLLFNGSSETPEEVALAAAVDFHPDSDTFLNSFCFGFRLLPDAPADSLFLAYLFRSSVGRNLVSSLAQGATRYNISKTQLLNQAIHLPPKAEQIAIREKLTDAEELINSLERLISKKRAIKQGIMQELLTGRTRLPGFQESWVQTKIGKLASVFGGGTPSTKTPSYWNGDIPWFTPGEISKNGSGLIKSSERSITSEGLQRSGAKLLPANSILVTSRASLGHCAVAEVPVATNQGFTSLVPKDSRSSWFLYYWMQHNRHELQSRAAGSTFLEISSSKVESIPITIPSIREQEAVAGVLRDADNEIDALDRRLESTRSIKQGMMQELLTGRTRLVSEGVR</sequence>
<dbReference type="Gene3D" id="1.10.287.1120">
    <property type="entry name" value="Bipartite methylase S protein"/>
    <property type="match status" value="1"/>
</dbReference>
<evidence type="ECO:0000313" key="5">
    <source>
        <dbReference type="EMBL" id="MBA4506337.1"/>
    </source>
</evidence>
<dbReference type="InterPro" id="IPR044946">
    <property type="entry name" value="Restrct_endonuc_typeI_TRD_sf"/>
</dbReference>
<organism evidence="5 6">
    <name type="scientific">Corynebacterium sanguinis</name>
    <dbReference type="NCBI Taxonomy" id="2594913"/>
    <lineage>
        <taxon>Bacteria</taxon>
        <taxon>Bacillati</taxon>
        <taxon>Actinomycetota</taxon>
        <taxon>Actinomycetes</taxon>
        <taxon>Mycobacteriales</taxon>
        <taxon>Corynebacteriaceae</taxon>
        <taxon>Corynebacterium</taxon>
    </lineage>
</organism>
<keyword evidence="3" id="KW-0238">DNA-binding</keyword>
<dbReference type="CDD" id="cd17273">
    <property type="entry name" value="RMtype1_S_EcoJA69PI-TRD1-CR1_like"/>
    <property type="match status" value="1"/>
</dbReference>
<name>A0A838X6A4_9CORY</name>
<evidence type="ECO:0000313" key="6">
    <source>
        <dbReference type="Proteomes" id="UP000580709"/>
    </source>
</evidence>
<reference evidence="5 6" key="1">
    <citation type="submission" date="2020-07" db="EMBL/GenBank/DDBJ databases">
        <authorList>
            <person name="Khare M."/>
        </authorList>
    </citation>
    <scope>NUCLEOTIDE SEQUENCE [LARGE SCALE GENOMIC DNA]</scope>
    <source>
        <strain evidence="5 6">P8776</strain>
    </source>
</reference>
<accession>A0A838X6A4</accession>
<dbReference type="InterPro" id="IPR000055">
    <property type="entry name" value="Restrct_endonuc_typeI_TRD"/>
</dbReference>
<keyword evidence="5" id="KW-0255">Endonuclease</keyword>
<evidence type="ECO:0000256" key="1">
    <source>
        <dbReference type="ARBA" id="ARBA00010923"/>
    </source>
</evidence>
<dbReference type="InterPro" id="IPR052021">
    <property type="entry name" value="Type-I_RS_S_subunit"/>
</dbReference>
<proteinExistence type="inferred from homology"/>
<dbReference type="RefSeq" id="WP_181730247.1">
    <property type="nucleotide sequence ID" value="NZ_JACEOR010000653.1"/>
</dbReference>
<dbReference type="Gene3D" id="3.90.220.20">
    <property type="entry name" value="DNA methylase specificity domains"/>
    <property type="match status" value="2"/>
</dbReference>
<dbReference type="SUPFAM" id="SSF116734">
    <property type="entry name" value="DNA methylase specificity domain"/>
    <property type="match status" value="2"/>
</dbReference>
<dbReference type="Pfam" id="PF01420">
    <property type="entry name" value="Methylase_S"/>
    <property type="match status" value="2"/>
</dbReference>
<dbReference type="GO" id="GO:0004519">
    <property type="term" value="F:endonuclease activity"/>
    <property type="evidence" value="ECO:0007669"/>
    <property type="project" value="UniProtKB-KW"/>
</dbReference>
<feature type="domain" description="Type I restriction modification DNA specificity" evidence="4">
    <location>
        <begin position="222"/>
        <end position="388"/>
    </location>
</feature>
<gene>
    <name evidence="5" type="ORF">H0H28_13685</name>
</gene>
<keyword evidence="5" id="KW-0378">Hydrolase</keyword>
<dbReference type="GO" id="GO:0009307">
    <property type="term" value="P:DNA restriction-modification system"/>
    <property type="evidence" value="ECO:0007669"/>
    <property type="project" value="UniProtKB-KW"/>
</dbReference>
<keyword evidence="2" id="KW-0680">Restriction system</keyword>